<organism evidence="2 3">
    <name type="scientific">Mesorhabditis spiculigera</name>
    <dbReference type="NCBI Taxonomy" id="96644"/>
    <lineage>
        <taxon>Eukaryota</taxon>
        <taxon>Metazoa</taxon>
        <taxon>Ecdysozoa</taxon>
        <taxon>Nematoda</taxon>
        <taxon>Chromadorea</taxon>
        <taxon>Rhabditida</taxon>
        <taxon>Rhabditina</taxon>
        <taxon>Rhabditomorpha</taxon>
        <taxon>Rhabditoidea</taxon>
        <taxon>Rhabditidae</taxon>
        <taxon>Mesorhabditinae</taxon>
        <taxon>Mesorhabditis</taxon>
    </lineage>
</organism>
<name>A0AA36DHT1_9BILA</name>
<evidence type="ECO:0000313" key="3">
    <source>
        <dbReference type="Proteomes" id="UP001177023"/>
    </source>
</evidence>
<dbReference type="AlphaFoldDB" id="A0AA36DHT1"/>
<comment type="caution">
    <text evidence="2">The sequence shown here is derived from an EMBL/GenBank/DDBJ whole genome shotgun (WGS) entry which is preliminary data.</text>
</comment>
<feature type="domain" description="CHK kinase-like" evidence="1">
    <location>
        <begin position="137"/>
        <end position="323"/>
    </location>
</feature>
<protein>
    <recommendedName>
        <fullName evidence="1">CHK kinase-like domain-containing protein</fullName>
    </recommendedName>
</protein>
<dbReference type="SUPFAM" id="SSF56112">
    <property type="entry name" value="Protein kinase-like (PK-like)"/>
    <property type="match status" value="1"/>
</dbReference>
<accession>A0AA36DHT1</accession>
<dbReference type="InterPro" id="IPR011009">
    <property type="entry name" value="Kinase-like_dom_sf"/>
</dbReference>
<dbReference type="Pfam" id="PF07914">
    <property type="entry name" value="DUF1679"/>
    <property type="match status" value="1"/>
</dbReference>
<evidence type="ECO:0000259" key="1">
    <source>
        <dbReference type="SMART" id="SM00587"/>
    </source>
</evidence>
<gene>
    <name evidence="2" type="ORF">MSPICULIGERA_LOCUS24782</name>
</gene>
<dbReference type="SMART" id="SM00587">
    <property type="entry name" value="CHK"/>
    <property type="match status" value="1"/>
</dbReference>
<dbReference type="EMBL" id="CATQJA010002709">
    <property type="protein sequence ID" value="CAJ0586796.1"/>
    <property type="molecule type" value="Genomic_DNA"/>
</dbReference>
<keyword evidence="3" id="KW-1185">Reference proteome</keyword>
<dbReference type="Gene3D" id="3.90.1200.10">
    <property type="match status" value="1"/>
</dbReference>
<dbReference type="Proteomes" id="UP001177023">
    <property type="component" value="Unassembled WGS sequence"/>
</dbReference>
<proteinExistence type="predicted"/>
<sequence>MADKLIPDSPITWGIVQADLQKSLKTKAVFGKNRQSKALSANGFLSDVALVTFDWTEDRDRLPERALIKITSQAKIEKLIQDVPGYTPIEGHCKAANDNELIFYELANSRWKFSEHLKLPKFYGGGRFGESGVEAGYLALEFFDDVTGLQFYHNAKDSTVREMLDQLVLVNGYSLCHPEEFSDFNNDFCKTLMLAFSTEEVIKSTIGHAQEKYPELQDGLTILKSQAKHFKTWEGYQERLLEACPKRMFAHGDMYLANFLWKKHGANDFEMLAIIDWAQCRYGNPLEDLARMLPMVVSAEVYNEKKDEYLTYYYEQMKEYCAPVTLPWASLEEFIEQYERVFVYMATVFGPCFLNLAPTLFGGIKDENDKLTGPPCFLAKVKNMVEEAVRLIEKYM</sequence>
<dbReference type="PANTHER" id="PTHR23020:SF41">
    <property type="entry name" value="AMINOGLYCOSIDE PHOSPHOTRANSFERASE DOMAIN-CONTAINING PROTEIN"/>
    <property type="match status" value="1"/>
</dbReference>
<feature type="non-terminal residue" evidence="2">
    <location>
        <position position="396"/>
    </location>
</feature>
<dbReference type="PANTHER" id="PTHR23020">
    <property type="entry name" value="UNCHARACTERIZED NUCLEAR HORMONE RECEPTOR-RELATED"/>
    <property type="match status" value="1"/>
</dbReference>
<dbReference type="InterPro" id="IPR012877">
    <property type="entry name" value="Dhs-27"/>
</dbReference>
<evidence type="ECO:0000313" key="2">
    <source>
        <dbReference type="EMBL" id="CAJ0586796.1"/>
    </source>
</evidence>
<dbReference type="InterPro" id="IPR015897">
    <property type="entry name" value="CHK_kinase-like"/>
</dbReference>
<dbReference type="InterPro" id="IPR052961">
    <property type="entry name" value="Oxido-Kinase-like_Enzymes"/>
</dbReference>
<reference evidence="2" key="1">
    <citation type="submission" date="2023-06" db="EMBL/GenBank/DDBJ databases">
        <authorList>
            <person name="Delattre M."/>
        </authorList>
    </citation>
    <scope>NUCLEOTIDE SEQUENCE</scope>
    <source>
        <strain evidence="2">AF72</strain>
    </source>
</reference>